<organism evidence="2 3">
    <name type="scientific">Pelusios castaneus</name>
    <name type="common">West African mud turtle</name>
    <dbReference type="NCBI Taxonomy" id="367368"/>
    <lineage>
        <taxon>Eukaryota</taxon>
        <taxon>Metazoa</taxon>
        <taxon>Chordata</taxon>
        <taxon>Craniata</taxon>
        <taxon>Vertebrata</taxon>
        <taxon>Euteleostomi</taxon>
        <taxon>Archelosauria</taxon>
        <taxon>Testudinata</taxon>
        <taxon>Testudines</taxon>
        <taxon>Pleurodira</taxon>
        <taxon>Pelomedusidae</taxon>
        <taxon>Pelusios</taxon>
    </lineage>
</organism>
<accession>A0A8C8SWC3</accession>
<keyword evidence="3" id="KW-1185">Reference proteome</keyword>
<reference evidence="2" key="1">
    <citation type="submission" date="2025-08" db="UniProtKB">
        <authorList>
            <consortium name="Ensembl"/>
        </authorList>
    </citation>
    <scope>IDENTIFICATION</scope>
</reference>
<keyword evidence="1" id="KW-1133">Transmembrane helix</keyword>
<dbReference type="Ensembl" id="ENSPCET00000026245.1">
    <property type="protein sequence ID" value="ENSPCEP00000025394.1"/>
    <property type="gene ID" value="ENSPCEG00000019156.1"/>
</dbReference>
<evidence type="ECO:0000313" key="2">
    <source>
        <dbReference type="Ensembl" id="ENSPCEP00000025394.1"/>
    </source>
</evidence>
<feature type="transmembrane region" description="Helical" evidence="1">
    <location>
        <begin position="124"/>
        <end position="145"/>
    </location>
</feature>
<evidence type="ECO:0000313" key="3">
    <source>
        <dbReference type="Proteomes" id="UP000694393"/>
    </source>
</evidence>
<name>A0A8C8SWC3_9SAUR</name>
<dbReference type="Proteomes" id="UP000694393">
    <property type="component" value="Unplaced"/>
</dbReference>
<evidence type="ECO:0000256" key="1">
    <source>
        <dbReference type="SAM" id="Phobius"/>
    </source>
</evidence>
<keyword evidence="1" id="KW-0472">Membrane</keyword>
<protein>
    <submittedName>
        <fullName evidence="2">Uncharacterized protein</fullName>
    </submittedName>
</protein>
<proteinExistence type="predicted"/>
<reference evidence="2" key="2">
    <citation type="submission" date="2025-09" db="UniProtKB">
        <authorList>
            <consortium name="Ensembl"/>
        </authorList>
    </citation>
    <scope>IDENTIFICATION</scope>
</reference>
<dbReference type="AlphaFoldDB" id="A0A8C8SWC3"/>
<keyword evidence="1" id="KW-0812">Transmembrane</keyword>
<sequence length="359" mass="38758">MSVPACVHVNACASVRVSLPVCVNASVHDCGYVCQCACQDLSACVSVCMCINACVCLCSSVNACVCASMNVHLYLGQCMCQYVCMCFNVRVSVCASMRWGGMWSACTLPHFYVCVNTGGELVCGYTIMVLFVCLWLCVFVVCLHVGMVWECVLRRGECACVKVHVCVQALPGGFSVGLCCAFTCVSGRGMGPGQIPRLASLLPSHTRAQNGGFVAPHLRNNARGQGIKTLPPPTFSAAAPTPFIKVAPLLGFWFICNPACHIPNRHSKAYAMQLSARLHAGQGGWQRHVPALLGTMGAECPDVHGTCWAWLTLGLCREWRMGPGRRRWGGASPWCMGTNTTREWGLGHGWTSNSRHLRT</sequence>